<keyword evidence="5" id="KW-1185">Reference proteome</keyword>
<dbReference type="InterPro" id="IPR011009">
    <property type="entry name" value="Kinase-like_dom_sf"/>
</dbReference>
<dbReference type="EMBL" id="JAKCXM010000376">
    <property type="protein sequence ID" value="KAJ0394901.1"/>
    <property type="molecule type" value="Genomic_DNA"/>
</dbReference>
<keyword evidence="2" id="KW-0472">Membrane</keyword>
<keyword evidence="2" id="KW-0812">Transmembrane</keyword>
<dbReference type="InterPro" id="IPR000719">
    <property type="entry name" value="Prot_kinase_dom"/>
</dbReference>
<feature type="transmembrane region" description="Helical" evidence="2">
    <location>
        <begin position="216"/>
        <end position="236"/>
    </location>
</feature>
<dbReference type="Gene3D" id="3.30.200.20">
    <property type="entry name" value="Phosphorylase Kinase, domain 1"/>
    <property type="match status" value="1"/>
</dbReference>
<dbReference type="Gene3D" id="1.10.510.10">
    <property type="entry name" value="Transferase(Phosphotransferase) domain 1"/>
    <property type="match status" value="1"/>
</dbReference>
<dbReference type="PANTHER" id="PTHR44329:SF214">
    <property type="entry name" value="PROTEIN KINASE DOMAIN-CONTAINING PROTEIN"/>
    <property type="match status" value="1"/>
</dbReference>
<dbReference type="SMART" id="SM00220">
    <property type="entry name" value="S_TKc"/>
    <property type="match status" value="1"/>
</dbReference>
<keyword evidence="2" id="KW-1133">Transmembrane helix</keyword>
<dbReference type="PROSITE" id="PS50011">
    <property type="entry name" value="PROTEIN_KINASE_DOM"/>
    <property type="match status" value="1"/>
</dbReference>
<name>A0AAD5LX48_PYTIN</name>
<dbReference type="GO" id="GO:0005524">
    <property type="term" value="F:ATP binding"/>
    <property type="evidence" value="ECO:0007669"/>
    <property type="project" value="InterPro"/>
</dbReference>
<feature type="domain" description="Protein kinase" evidence="3">
    <location>
        <begin position="330"/>
        <end position="598"/>
    </location>
</feature>
<evidence type="ECO:0000256" key="2">
    <source>
        <dbReference type="SAM" id="Phobius"/>
    </source>
</evidence>
<dbReference type="SUPFAM" id="SSF56112">
    <property type="entry name" value="Protein kinase-like (PK-like)"/>
    <property type="match status" value="1"/>
</dbReference>
<accession>A0AAD5LX48</accession>
<dbReference type="InterPro" id="IPR051681">
    <property type="entry name" value="Ser/Thr_Kinases-Pseudokinases"/>
</dbReference>
<feature type="region of interest" description="Disordered" evidence="1">
    <location>
        <begin position="246"/>
        <end position="281"/>
    </location>
</feature>
<evidence type="ECO:0000259" key="3">
    <source>
        <dbReference type="PROSITE" id="PS50011"/>
    </source>
</evidence>
<feature type="compositionally biased region" description="Polar residues" evidence="1">
    <location>
        <begin position="248"/>
        <end position="281"/>
    </location>
</feature>
<dbReference type="Pfam" id="PF00069">
    <property type="entry name" value="Pkinase"/>
    <property type="match status" value="1"/>
</dbReference>
<dbReference type="Proteomes" id="UP001209570">
    <property type="component" value="Unassembled WGS sequence"/>
</dbReference>
<dbReference type="InterPro" id="IPR008271">
    <property type="entry name" value="Ser/Thr_kinase_AS"/>
</dbReference>
<evidence type="ECO:0000256" key="1">
    <source>
        <dbReference type="SAM" id="MobiDB-lite"/>
    </source>
</evidence>
<organism evidence="4 5">
    <name type="scientific">Pythium insidiosum</name>
    <name type="common">Pythiosis disease agent</name>
    <dbReference type="NCBI Taxonomy" id="114742"/>
    <lineage>
        <taxon>Eukaryota</taxon>
        <taxon>Sar</taxon>
        <taxon>Stramenopiles</taxon>
        <taxon>Oomycota</taxon>
        <taxon>Peronosporomycetes</taxon>
        <taxon>Pythiales</taxon>
        <taxon>Pythiaceae</taxon>
        <taxon>Pythium</taxon>
    </lineage>
</organism>
<sequence length="605" mass="65416">MAAPGPRWPQGYPLCDPAGTKQFEDALSEASNGCTDKSGYNWGGPDDPTSAQRLAVCKCAVAPFKLPKCMWTKAIKYNVSTIEHFNYVYNCDDKTMPTLTEVNAINGTVAPSASAKCSSTQASGFTTALKAASSCLGAASYEWTGDANPTAAQLTEICKCPKANVTIPSCSVMKGPDLVKLSEHYNWVFSDQCGSTTSSPATAADAGKSSSSNTGMIVGIIAGVVVVLFIIGICLWKRKRAAKHVEQPPQNHSSGGHSSVPFQSLDGTPQYSSKNSHSHGMSTISTTIATANGTVHASGTHGTASSTRSTDMGKWDDPVIVAVRIPYDAIFKGNLLSRGGFGEVYRGTYRGDTVAIKSLLPERRKDLAQIDDFLSEVKLMSTLDHERIVKFIGVAWNSLSDACMVVEFMENGDLRSVLGRWSSGPEQRLNGFDADKVKIALHIAHALTYLHSLQPVVVHRDLKSKNVLLDANFDAKLTDFGISRERADATMTAGVGSSLWMAPEVMLGKRYDEKADIFAFGIVLSELDTHQLPYFHAKVSETGQKLPETAILQQVMLGRISVGFTDRADPVLVQLGRECVSLDPKDRPTTAQLLHRVYEAMRQYQ</sequence>
<protein>
    <recommendedName>
        <fullName evidence="3">Protein kinase domain-containing protein</fullName>
    </recommendedName>
</protein>
<evidence type="ECO:0000313" key="4">
    <source>
        <dbReference type="EMBL" id="KAJ0394901.1"/>
    </source>
</evidence>
<dbReference type="PROSITE" id="PS00108">
    <property type="entry name" value="PROTEIN_KINASE_ST"/>
    <property type="match status" value="1"/>
</dbReference>
<gene>
    <name evidence="4" type="ORF">P43SY_009971</name>
</gene>
<proteinExistence type="predicted"/>
<dbReference type="PANTHER" id="PTHR44329">
    <property type="entry name" value="SERINE/THREONINE-PROTEIN KINASE TNNI3K-RELATED"/>
    <property type="match status" value="1"/>
</dbReference>
<dbReference type="GO" id="GO:0004674">
    <property type="term" value="F:protein serine/threonine kinase activity"/>
    <property type="evidence" value="ECO:0007669"/>
    <property type="project" value="TreeGrafter"/>
</dbReference>
<evidence type="ECO:0000313" key="5">
    <source>
        <dbReference type="Proteomes" id="UP001209570"/>
    </source>
</evidence>
<comment type="caution">
    <text evidence="4">The sequence shown here is derived from an EMBL/GenBank/DDBJ whole genome shotgun (WGS) entry which is preliminary data.</text>
</comment>
<reference evidence="4" key="1">
    <citation type="submission" date="2021-12" db="EMBL/GenBank/DDBJ databases">
        <title>Prjna785345.</title>
        <authorList>
            <person name="Rujirawat T."/>
            <person name="Krajaejun T."/>
        </authorList>
    </citation>
    <scope>NUCLEOTIDE SEQUENCE</scope>
    <source>
        <strain evidence="4">Pi057C3</strain>
    </source>
</reference>
<dbReference type="AlphaFoldDB" id="A0AAD5LX48"/>